<dbReference type="AlphaFoldDB" id="A0A9P1IKJ7"/>
<dbReference type="Proteomes" id="UP001152747">
    <property type="component" value="Unassembled WGS sequence"/>
</dbReference>
<evidence type="ECO:0000313" key="2">
    <source>
        <dbReference type="EMBL" id="CAI5447134.1"/>
    </source>
</evidence>
<accession>A0A9P1IKJ7</accession>
<reference evidence="2" key="1">
    <citation type="submission" date="2022-11" db="EMBL/GenBank/DDBJ databases">
        <authorList>
            <person name="Kikuchi T."/>
        </authorList>
    </citation>
    <scope>NUCLEOTIDE SEQUENCE</scope>
    <source>
        <strain evidence="2">PS1010</strain>
    </source>
</reference>
<feature type="compositionally biased region" description="Pro residues" evidence="1">
    <location>
        <begin position="141"/>
        <end position="153"/>
    </location>
</feature>
<gene>
    <name evidence="2" type="ORF">CAMP_LOCUS9771</name>
</gene>
<feature type="compositionally biased region" description="Basic and acidic residues" evidence="1">
    <location>
        <begin position="414"/>
        <end position="423"/>
    </location>
</feature>
<proteinExistence type="predicted"/>
<evidence type="ECO:0000256" key="1">
    <source>
        <dbReference type="SAM" id="MobiDB-lite"/>
    </source>
</evidence>
<feature type="region of interest" description="Disordered" evidence="1">
    <location>
        <begin position="1"/>
        <end position="60"/>
    </location>
</feature>
<name>A0A9P1IKJ7_9PELO</name>
<sequence length="484" mass="55055">MGNRSSSHYPPPPHWMHQRQSYSTSASPYPEAKRPIGPGAFAEPYLPNSNNLSAAGRKQQMRRSVISLNATDGFGMRPDERMMRGSRISLNQMDFDGFPPGHPHPHPRLIIPPDAKTLKKLEKMEKKHQKLLKKLGARGIPFPPPQMMPPPPMFTRTMSFDDLNRAHHNHPPPPSLDPDFANVRMRQRDQQQDWRHPQRREIHSQFIKQQQQNQHNFSSNSTRRTGGSVASSSPMTSSEEGGHSTDPWNQSSVSSGRERRHHVMSPPMYSSTPHGNPVTKTIEVKVERSEKIEQQTKIGGSADEKNNNISQPMIHQIHNGNMYAQPIIRGQPSYGSRTSSVTNSLLKCDQSEIDFSWVNDEEDKLNREDSSKLPEFYFGMDPPQVLNEEESKENSNLAKRRSNVLEKTAAFEVEARRADRKEPSFLSRSSQHLPQPDYSPLQIHTSSGGGGPAERRIYRIQNQNQNQVSSKTQDDRRYRSSIAF</sequence>
<dbReference type="EMBL" id="CANHGI010000004">
    <property type="protein sequence ID" value="CAI5447134.1"/>
    <property type="molecule type" value="Genomic_DNA"/>
</dbReference>
<feature type="region of interest" description="Disordered" evidence="1">
    <location>
        <begin position="414"/>
        <end position="484"/>
    </location>
</feature>
<dbReference type="OrthoDB" id="5842445at2759"/>
<feature type="region of interest" description="Disordered" evidence="1">
    <location>
        <begin position="206"/>
        <end position="278"/>
    </location>
</feature>
<feature type="compositionally biased region" description="Polar residues" evidence="1">
    <location>
        <begin position="18"/>
        <end position="27"/>
    </location>
</feature>
<feature type="compositionally biased region" description="Low complexity" evidence="1">
    <location>
        <begin position="206"/>
        <end position="221"/>
    </location>
</feature>
<feature type="region of interest" description="Disordered" evidence="1">
    <location>
        <begin position="137"/>
        <end position="158"/>
    </location>
</feature>
<organism evidence="2 3">
    <name type="scientific">Caenorhabditis angaria</name>
    <dbReference type="NCBI Taxonomy" id="860376"/>
    <lineage>
        <taxon>Eukaryota</taxon>
        <taxon>Metazoa</taxon>
        <taxon>Ecdysozoa</taxon>
        <taxon>Nematoda</taxon>
        <taxon>Chromadorea</taxon>
        <taxon>Rhabditida</taxon>
        <taxon>Rhabditina</taxon>
        <taxon>Rhabditomorpha</taxon>
        <taxon>Rhabditoidea</taxon>
        <taxon>Rhabditidae</taxon>
        <taxon>Peloderinae</taxon>
        <taxon>Caenorhabditis</taxon>
    </lineage>
</organism>
<feature type="compositionally biased region" description="Polar residues" evidence="1">
    <location>
        <begin position="246"/>
        <end position="255"/>
    </location>
</feature>
<keyword evidence="3" id="KW-1185">Reference proteome</keyword>
<evidence type="ECO:0000313" key="3">
    <source>
        <dbReference type="Proteomes" id="UP001152747"/>
    </source>
</evidence>
<feature type="region of interest" description="Disordered" evidence="1">
    <location>
        <begin position="374"/>
        <end position="401"/>
    </location>
</feature>
<comment type="caution">
    <text evidence="2">The sequence shown here is derived from an EMBL/GenBank/DDBJ whole genome shotgun (WGS) entry which is preliminary data.</text>
</comment>
<feature type="compositionally biased region" description="Polar residues" evidence="1">
    <location>
        <begin position="222"/>
        <end position="239"/>
    </location>
</feature>
<protein>
    <submittedName>
        <fullName evidence="2">Uncharacterized protein</fullName>
    </submittedName>
</protein>